<dbReference type="SUPFAM" id="SSF51161">
    <property type="entry name" value="Trimeric LpxA-like enzymes"/>
    <property type="match status" value="1"/>
</dbReference>
<evidence type="ECO:0000313" key="2">
    <source>
        <dbReference type="Proteomes" id="UP000020218"/>
    </source>
</evidence>
<dbReference type="GO" id="GO:0016740">
    <property type="term" value="F:transferase activity"/>
    <property type="evidence" value="ECO:0007669"/>
    <property type="project" value="UniProtKB-KW"/>
</dbReference>
<dbReference type="InterPro" id="IPR011004">
    <property type="entry name" value="Trimer_LpxA-like_sf"/>
</dbReference>
<accession>A0A011M3N5</accession>
<dbReference type="EMBL" id="JFAX01000039">
    <property type="protein sequence ID" value="EXI64213.1"/>
    <property type="molecule type" value="Genomic_DNA"/>
</dbReference>
<organism evidence="1 2">
    <name type="scientific">Candidatus Accumulibacter adjunctus</name>
    <dbReference type="NCBI Taxonomy" id="1454001"/>
    <lineage>
        <taxon>Bacteria</taxon>
        <taxon>Pseudomonadati</taxon>
        <taxon>Pseudomonadota</taxon>
        <taxon>Betaproteobacteria</taxon>
        <taxon>Candidatus Accumulibacter</taxon>
    </lineage>
</organism>
<proteinExistence type="predicted"/>
<comment type="caution">
    <text evidence="1">The sequence shown here is derived from an EMBL/GenBank/DDBJ whole genome shotgun (WGS) entry which is preliminary data.</text>
</comment>
<name>A0A011M3N5_9PROT</name>
<gene>
    <name evidence="1" type="ORF">AW08_03771</name>
</gene>
<evidence type="ECO:0000313" key="1">
    <source>
        <dbReference type="EMBL" id="EXI64213.1"/>
    </source>
</evidence>
<dbReference type="AlphaFoldDB" id="A0A011M3N5"/>
<reference evidence="1" key="1">
    <citation type="submission" date="2014-02" db="EMBL/GenBank/DDBJ databases">
        <title>Expanding our view of genomic diversity in Candidatus Accumulibacter clades.</title>
        <authorList>
            <person name="Skennerton C.T."/>
            <person name="Barr J.J."/>
            <person name="Slater F.R."/>
            <person name="Bond P.L."/>
            <person name="Tyson G.W."/>
        </authorList>
    </citation>
    <scope>NUCLEOTIDE SEQUENCE [LARGE SCALE GENOMIC DNA]</scope>
</reference>
<sequence length="115" mass="12026">MSLLYACVVRSIMLLFPDPTIAMGVRGAYYRLAIAHNSVLSSSNHAFVAGSYRWGVVASGRILVGDGALVGANCTFLGGRELPAGYVLAAGSVRRHRSSTRTAVFADVPKIGAGL</sequence>
<keyword evidence="2" id="KW-1185">Reference proteome</keyword>
<dbReference type="Gene3D" id="2.160.10.10">
    <property type="entry name" value="Hexapeptide repeat proteins"/>
    <property type="match status" value="1"/>
</dbReference>
<dbReference type="Proteomes" id="UP000020218">
    <property type="component" value="Unassembled WGS sequence"/>
</dbReference>
<dbReference type="STRING" id="1454001.AW08_03771"/>
<protein>
    <submittedName>
        <fullName evidence="1">Acetyltransferase (Isoleucine patch superfamily)</fullName>
    </submittedName>
</protein>